<name>A0ABT6NNS8_9BACT</name>
<dbReference type="EMBL" id="JARZHI010000006">
    <property type="protein sequence ID" value="MDI1429969.1"/>
    <property type="molecule type" value="Genomic_DNA"/>
</dbReference>
<gene>
    <name evidence="1" type="ORF">QHF89_10705</name>
</gene>
<organism evidence="1 2">
    <name type="scientific">Polyangium sorediatum</name>
    <dbReference type="NCBI Taxonomy" id="889274"/>
    <lineage>
        <taxon>Bacteria</taxon>
        <taxon>Pseudomonadati</taxon>
        <taxon>Myxococcota</taxon>
        <taxon>Polyangia</taxon>
        <taxon>Polyangiales</taxon>
        <taxon>Polyangiaceae</taxon>
        <taxon>Polyangium</taxon>
    </lineage>
</organism>
<dbReference type="RefSeq" id="WP_136965520.1">
    <property type="nucleotide sequence ID" value="NZ_JARZHI010000006.1"/>
</dbReference>
<reference evidence="1 2" key="1">
    <citation type="submission" date="2023-04" db="EMBL/GenBank/DDBJ databases">
        <title>The genome sequence of Polyangium sorediatum DSM14670.</title>
        <authorList>
            <person name="Zhang X."/>
        </authorList>
    </citation>
    <scope>NUCLEOTIDE SEQUENCE [LARGE SCALE GENOMIC DNA]</scope>
    <source>
        <strain evidence="1 2">DSM 14670</strain>
    </source>
</reference>
<dbReference type="Proteomes" id="UP001160301">
    <property type="component" value="Unassembled WGS sequence"/>
</dbReference>
<protein>
    <submittedName>
        <fullName evidence="1">Uncharacterized protein</fullName>
    </submittedName>
</protein>
<keyword evidence="2" id="KW-1185">Reference proteome</keyword>
<comment type="caution">
    <text evidence="1">The sequence shown here is derived from an EMBL/GenBank/DDBJ whole genome shotgun (WGS) entry which is preliminary data.</text>
</comment>
<proteinExistence type="predicted"/>
<sequence>MQHPKVVDSEAFLAELTAAGVEFIVVGGAASHHVMTDGDLTLRVLDLPKLIDVKSKTGRAKDRAVLPVLLATLDESSKMQP</sequence>
<evidence type="ECO:0000313" key="2">
    <source>
        <dbReference type="Proteomes" id="UP001160301"/>
    </source>
</evidence>
<evidence type="ECO:0000313" key="1">
    <source>
        <dbReference type="EMBL" id="MDI1429969.1"/>
    </source>
</evidence>
<accession>A0ABT6NNS8</accession>